<dbReference type="InterPro" id="IPR029063">
    <property type="entry name" value="SAM-dependent_MTases_sf"/>
</dbReference>
<dbReference type="KEGG" id="ptkz:JDV02_009161"/>
<dbReference type="PANTHER" id="PTHR43667">
    <property type="entry name" value="CYCLOPROPANE-FATTY-ACYL-PHOSPHOLIPID SYNTHASE"/>
    <property type="match status" value="1"/>
</dbReference>
<keyword evidence="1" id="KW-0808">Transferase</keyword>
<organism evidence="1 2">
    <name type="scientific">Purpureocillium takamizusanense</name>
    <dbReference type="NCBI Taxonomy" id="2060973"/>
    <lineage>
        <taxon>Eukaryota</taxon>
        <taxon>Fungi</taxon>
        <taxon>Dikarya</taxon>
        <taxon>Ascomycota</taxon>
        <taxon>Pezizomycotina</taxon>
        <taxon>Sordariomycetes</taxon>
        <taxon>Hypocreomycetidae</taxon>
        <taxon>Hypocreales</taxon>
        <taxon>Ophiocordycipitaceae</taxon>
        <taxon>Purpureocillium</taxon>
    </lineage>
</organism>
<sequence>MLEHTGIDYLHEYFGVIKDLLTENGSIATFQATMMSESYQADSQATGSFICKHIFPGGYLPTLTETVAAINKGAGDHFVIDRVENFGGLGRAFQAWGEAFDQDFDARIRPDLVTRQLCDAEIEKFRRKWRFYFAYCQAGFEEQVLRTVTVRLVRMGTSILAQDYYM</sequence>
<dbReference type="Gene3D" id="3.40.50.150">
    <property type="entry name" value="Vaccinia Virus protein VP39"/>
    <property type="match status" value="1"/>
</dbReference>
<keyword evidence="2" id="KW-1185">Reference proteome</keyword>
<dbReference type="GO" id="GO:0008825">
    <property type="term" value="F:cyclopropane-fatty-acyl-phospholipid synthase activity"/>
    <property type="evidence" value="ECO:0007669"/>
    <property type="project" value="UniProtKB-EC"/>
</dbReference>
<dbReference type="Proteomes" id="UP000829364">
    <property type="component" value="Chromosome 9"/>
</dbReference>
<dbReference type="EC" id="2.1.1.79" evidence="1"/>
<accession>A0A9Q8QPD2</accession>
<reference evidence="1" key="1">
    <citation type="submission" date="2021-11" db="EMBL/GenBank/DDBJ databases">
        <title>Purpureocillium_takamizusanense_genome.</title>
        <authorList>
            <person name="Nguyen N.-H."/>
        </authorList>
    </citation>
    <scope>NUCLEOTIDE SEQUENCE</scope>
    <source>
        <strain evidence="1">PT3</strain>
    </source>
</reference>
<dbReference type="EMBL" id="CP086362">
    <property type="protein sequence ID" value="UNI23333.1"/>
    <property type="molecule type" value="Genomic_DNA"/>
</dbReference>
<dbReference type="OrthoDB" id="8300214at2759"/>
<dbReference type="PANTHER" id="PTHR43667:SF2">
    <property type="entry name" value="FATTY ACID C-METHYL TRANSFERASE"/>
    <property type="match status" value="1"/>
</dbReference>
<dbReference type="GeneID" id="72071106"/>
<gene>
    <name evidence="1" type="ORF">JDV02_009161</name>
</gene>
<protein>
    <submittedName>
        <fullName evidence="1">Cyclopropane-fatty-acyl-phospholipid synthase</fullName>
        <ecNumber evidence="1">2.1.1.79</ecNumber>
    </submittedName>
</protein>
<keyword evidence="1" id="KW-0489">Methyltransferase</keyword>
<name>A0A9Q8QPD2_9HYPO</name>
<dbReference type="Pfam" id="PF02353">
    <property type="entry name" value="CMAS"/>
    <property type="match status" value="1"/>
</dbReference>
<proteinExistence type="predicted"/>
<dbReference type="SUPFAM" id="SSF53335">
    <property type="entry name" value="S-adenosyl-L-methionine-dependent methyltransferases"/>
    <property type="match status" value="1"/>
</dbReference>
<dbReference type="AlphaFoldDB" id="A0A9Q8QPD2"/>
<dbReference type="GO" id="GO:0032259">
    <property type="term" value="P:methylation"/>
    <property type="evidence" value="ECO:0007669"/>
    <property type="project" value="UniProtKB-KW"/>
</dbReference>
<dbReference type="RefSeq" id="XP_047846814.1">
    <property type="nucleotide sequence ID" value="XM_047990805.1"/>
</dbReference>
<dbReference type="InterPro" id="IPR050723">
    <property type="entry name" value="CFA/CMAS"/>
</dbReference>
<evidence type="ECO:0000313" key="2">
    <source>
        <dbReference type="Proteomes" id="UP000829364"/>
    </source>
</evidence>
<evidence type="ECO:0000313" key="1">
    <source>
        <dbReference type="EMBL" id="UNI23333.1"/>
    </source>
</evidence>